<accession>A0A1Q5TKQ1</accession>
<dbReference type="Pfam" id="PF03524">
    <property type="entry name" value="CagX"/>
    <property type="match status" value="1"/>
</dbReference>
<keyword evidence="5" id="KW-1185">Reference proteome</keyword>
<keyword evidence="2 3" id="KW-0732">Signal</keyword>
<dbReference type="InterPro" id="IPR033645">
    <property type="entry name" value="VirB9/CagX/TrbG_C"/>
</dbReference>
<evidence type="ECO:0000256" key="2">
    <source>
        <dbReference type="ARBA" id="ARBA00022729"/>
    </source>
</evidence>
<dbReference type="InterPro" id="IPR010258">
    <property type="entry name" value="Conjugal_tfr_TrbG/VirB9/CagX"/>
</dbReference>
<evidence type="ECO:0000256" key="1">
    <source>
        <dbReference type="ARBA" id="ARBA00006135"/>
    </source>
</evidence>
<comment type="caution">
    <text evidence="4">The sequence shown here is derived from an EMBL/GenBank/DDBJ whole genome shotgun (WGS) entry which is preliminary data.</text>
</comment>
<dbReference type="OrthoDB" id="5357875at2"/>
<dbReference type="CDD" id="cd06911">
    <property type="entry name" value="VirB9_CagX_TrbG"/>
    <property type="match status" value="1"/>
</dbReference>
<dbReference type="InterPro" id="IPR014142">
    <property type="entry name" value="TrbG_Ti"/>
</dbReference>
<sequence length="309" mass="33834">MKKTTGLTVLVLNLLALATPAFAQHNNVPALKTAQAQPLPPIQMISPKRIPLDAKEAYGVWLANKWKTHPNRPRRGADGSVKYLFGATLPTLVCTPLQVCSIELQPGEVVNDVHAGDNARWKISPAMISSGANATTVIVVKPTDAGLVTNLTITTDRRLYTIKLASTQKEWIPVLSFDYPDDVERQWEAYREQQARQVYSNTMPGGQNLANLDFRFRMSGDNPGWKPVRVYSDGNKTYIQFPTARFAGEAPALVALGNDGGVFASPSEKIVNYRVIGDRYVVDRVLARAALITGVGRSQIKVIITHGGN</sequence>
<evidence type="ECO:0000313" key="4">
    <source>
        <dbReference type="EMBL" id="OKP00808.1"/>
    </source>
</evidence>
<dbReference type="RefSeq" id="WP_083600362.1">
    <property type="nucleotide sequence ID" value="NZ_CAWNAG010000137.1"/>
</dbReference>
<name>A0A1Q5TKQ1_9GAMM</name>
<dbReference type="Gene3D" id="2.60.40.2500">
    <property type="match status" value="1"/>
</dbReference>
<dbReference type="NCBIfam" id="TIGR02775">
    <property type="entry name" value="TrbG_Ti"/>
    <property type="match status" value="1"/>
</dbReference>
<comment type="similarity">
    <text evidence="1">Belongs to the TrbG/VirB9 family.</text>
</comment>
<dbReference type="AlphaFoldDB" id="A0A1Q5TKQ1"/>
<feature type="chain" id="PRO_5012502346" description="P-type conjugative transfer protein TrbG" evidence="3">
    <location>
        <begin position="24"/>
        <end position="309"/>
    </location>
</feature>
<proteinExistence type="inferred from homology"/>
<dbReference type="InterPro" id="IPR038161">
    <property type="entry name" value="VirB9/CagX/TrbG_C_sf"/>
</dbReference>
<evidence type="ECO:0008006" key="6">
    <source>
        <dbReference type="Google" id="ProtNLM"/>
    </source>
</evidence>
<dbReference type="Proteomes" id="UP000186268">
    <property type="component" value="Unassembled WGS sequence"/>
</dbReference>
<organism evidence="4 5">
    <name type="scientific">Xenorhabdus eapokensis</name>
    <dbReference type="NCBI Taxonomy" id="1873482"/>
    <lineage>
        <taxon>Bacteria</taxon>
        <taxon>Pseudomonadati</taxon>
        <taxon>Pseudomonadota</taxon>
        <taxon>Gammaproteobacteria</taxon>
        <taxon>Enterobacterales</taxon>
        <taxon>Morganellaceae</taxon>
        <taxon>Xenorhabdus</taxon>
    </lineage>
</organism>
<dbReference type="EMBL" id="MKGQ01000030">
    <property type="protein sequence ID" value="OKP00808.1"/>
    <property type="molecule type" value="Genomic_DNA"/>
</dbReference>
<dbReference type="STRING" id="1873482.Xedl_03122"/>
<gene>
    <name evidence="4" type="ORF">Xedl_03122</name>
</gene>
<protein>
    <recommendedName>
        <fullName evidence="6">P-type conjugative transfer protein TrbG</fullName>
    </recommendedName>
</protein>
<evidence type="ECO:0000256" key="3">
    <source>
        <dbReference type="SAM" id="SignalP"/>
    </source>
</evidence>
<evidence type="ECO:0000313" key="5">
    <source>
        <dbReference type="Proteomes" id="UP000186268"/>
    </source>
</evidence>
<reference evidence="4 5" key="1">
    <citation type="submission" date="2016-09" db="EMBL/GenBank/DDBJ databases">
        <title>Xenorhabdus thuongxuanensis sp. nov. and Xenorhabdus eapokensis sp. nov., isolated from Steinernema species.</title>
        <authorList>
            <person name="Kaempfer P."/>
            <person name="Tobias N.J."/>
            <person name="Phan Ke L."/>
            <person name="Bode H.B."/>
            <person name="Glaeser S.P."/>
        </authorList>
    </citation>
    <scope>NUCLEOTIDE SEQUENCE [LARGE SCALE GENOMIC DNA]</scope>
    <source>
        <strain evidence="4 5">DL20</strain>
    </source>
</reference>
<feature type="signal peptide" evidence="3">
    <location>
        <begin position="1"/>
        <end position="23"/>
    </location>
</feature>